<evidence type="ECO:0000256" key="3">
    <source>
        <dbReference type="ARBA" id="ARBA00022598"/>
    </source>
</evidence>
<comment type="catalytic activity">
    <reaction evidence="9">
        <text>tRNA(Arg) + L-arginine + ATP = L-arginyl-tRNA(Arg) + AMP + diphosphate</text>
        <dbReference type="Rhea" id="RHEA:20301"/>
        <dbReference type="Rhea" id="RHEA-COMP:9658"/>
        <dbReference type="Rhea" id="RHEA-COMP:9673"/>
        <dbReference type="ChEBI" id="CHEBI:30616"/>
        <dbReference type="ChEBI" id="CHEBI:32682"/>
        <dbReference type="ChEBI" id="CHEBI:33019"/>
        <dbReference type="ChEBI" id="CHEBI:78442"/>
        <dbReference type="ChEBI" id="CHEBI:78513"/>
        <dbReference type="ChEBI" id="CHEBI:456215"/>
        <dbReference type="EC" id="6.1.1.19"/>
    </reaction>
</comment>
<evidence type="ECO:0000313" key="14">
    <source>
        <dbReference type="Proteomes" id="UP000265515"/>
    </source>
</evidence>
<dbReference type="InterPro" id="IPR036695">
    <property type="entry name" value="Arg-tRNA-synth_N_sf"/>
</dbReference>
<dbReference type="FunFam" id="3.30.1360.70:FF:000002">
    <property type="entry name" value="arginine--tRNA ligase, cytoplasmic"/>
    <property type="match status" value="1"/>
</dbReference>
<gene>
    <name evidence="13" type="ORF">CBR_g3146</name>
</gene>
<dbReference type="HAMAP" id="MF_00123">
    <property type="entry name" value="Arg_tRNA_synth"/>
    <property type="match status" value="1"/>
</dbReference>
<keyword evidence="7 10" id="KW-0030">Aminoacyl-tRNA synthetase</keyword>
<dbReference type="GO" id="GO:0005524">
    <property type="term" value="F:ATP binding"/>
    <property type="evidence" value="ECO:0007669"/>
    <property type="project" value="UniProtKB-KW"/>
</dbReference>
<comment type="similarity">
    <text evidence="1 10">Belongs to the class-I aminoacyl-tRNA synthetase family.</text>
</comment>
<accession>A0A388KF79</accession>
<dbReference type="PROSITE" id="PS00178">
    <property type="entry name" value="AA_TRNA_LIGASE_I"/>
    <property type="match status" value="1"/>
</dbReference>
<evidence type="ECO:0000259" key="11">
    <source>
        <dbReference type="SMART" id="SM00836"/>
    </source>
</evidence>
<organism evidence="13 14">
    <name type="scientific">Chara braunii</name>
    <name type="common">Braun's stonewort</name>
    <dbReference type="NCBI Taxonomy" id="69332"/>
    <lineage>
        <taxon>Eukaryota</taxon>
        <taxon>Viridiplantae</taxon>
        <taxon>Streptophyta</taxon>
        <taxon>Charophyceae</taxon>
        <taxon>Charales</taxon>
        <taxon>Characeae</taxon>
        <taxon>Chara</taxon>
    </lineage>
</organism>
<feature type="domain" description="Arginyl tRNA synthetase N-terminal" evidence="12">
    <location>
        <begin position="297"/>
        <end position="387"/>
    </location>
</feature>
<evidence type="ECO:0000256" key="4">
    <source>
        <dbReference type="ARBA" id="ARBA00022741"/>
    </source>
</evidence>
<dbReference type="Gene3D" id="1.10.730.10">
    <property type="entry name" value="Isoleucyl-tRNA Synthetase, Domain 1"/>
    <property type="match status" value="1"/>
</dbReference>
<evidence type="ECO:0000259" key="12">
    <source>
        <dbReference type="SMART" id="SM01016"/>
    </source>
</evidence>
<dbReference type="SUPFAM" id="SSF52374">
    <property type="entry name" value="Nucleotidylyl transferase"/>
    <property type="match status" value="1"/>
</dbReference>
<dbReference type="PANTHER" id="PTHR11956">
    <property type="entry name" value="ARGINYL-TRNA SYNTHETASE"/>
    <property type="match status" value="1"/>
</dbReference>
<dbReference type="InterPro" id="IPR001278">
    <property type="entry name" value="Arg-tRNA-ligase"/>
</dbReference>
<dbReference type="InterPro" id="IPR005148">
    <property type="entry name" value="Arg-tRNA-synth_N"/>
</dbReference>
<dbReference type="InterPro" id="IPR009080">
    <property type="entry name" value="tRNAsynth_Ia_anticodon-bd"/>
</dbReference>
<dbReference type="STRING" id="69332.A0A388KF79"/>
<dbReference type="PRINTS" id="PR01038">
    <property type="entry name" value="TRNASYNTHARG"/>
</dbReference>
<keyword evidence="6 10" id="KW-0648">Protein biosynthesis</keyword>
<dbReference type="EMBL" id="BFEA01000102">
    <property type="protein sequence ID" value="GBG68603.1"/>
    <property type="molecule type" value="Genomic_DNA"/>
</dbReference>
<evidence type="ECO:0000256" key="2">
    <source>
        <dbReference type="ARBA" id="ARBA00012837"/>
    </source>
</evidence>
<keyword evidence="3 10" id="KW-0436">Ligase</keyword>
<sequence>MMPPFPSASRPFSLSLFRPSCSLLCRAAVGQFHRTFHSSPAGAARGRTPSWLPEAAGVEGTAQVVPRGGSSLHPRPCSSRQHERFVAFQNGLRKQEATGNCRGGGGSSTIYCLLPSSSSCRQPTIGSGNGLSSASDRGCAGSSAVASSEIGGGGCSAFCGREDASGGHVRGGLPSGFLRCRGGNLRGSWKRSPSCSSAHGGSCYTHASGQSDTGLLRTSTGGVGIKGPDRLRLSNGVSGQRGILACSVQLGREGIGMAEAGADAAAVLPPGGGDGDSAASAQQIKAVEFVKDGSVRQLLSELVAESLKTTFPDLAKNVAPVVVPCNNAAFGDYQCNNAMALFAQVKGKNSNFKNPRAVGEAIMKNLPETPLIETTSIAGPGFINIKLSKSWLEQRLEMILQDGLNSWAPVLPVKRVVVDFSSPNIAKEMHVGHLRSTIIGDCISRMYEFCKVEVLRRNHVGDWGTQFGMLIQSLFEQNPDWMNQGDQAIGDLQNFYKAAKVRFDQDPEFKERAQQAVVRLQGGDEQSRLAWKRICEISRKEFQEIYDKLHVQIEEKGESFYNPLIPSVLDQLNEKGLTEMSEGALCIFVPGHNVPLIVRKSDGGFNYASTDLAALWYRMKTEKAEHVIYVTDVGQSSHFAMVFKAAEMAGWLEEVQDDGDVEGRDEDGASGYAAVAANNGKLEGKKEKSKVQLRHVGFGLVLGSDGKRFRTRSTEVVRLADLLDEAKNRSQVEIRQRLEERGDLKNWTEEEMEHAAKAVGYGAVKYADLKVNRLTNYTFSFEQMLDTRGNTAVYLLYAHARICSIIRKSGKDVEELVSEAGVLRLEHPMERQLALCLVRFSDVVESAINDLLPNQVCEYLYDLSCKFTDFYSTCNVIGSPEERSRLLICEVTARVMRMCFQLLGITPLYRL</sequence>
<dbReference type="OrthoDB" id="68056at2759"/>
<evidence type="ECO:0000256" key="5">
    <source>
        <dbReference type="ARBA" id="ARBA00022840"/>
    </source>
</evidence>
<dbReference type="GO" id="GO:0006420">
    <property type="term" value="P:arginyl-tRNA aminoacylation"/>
    <property type="evidence" value="ECO:0007669"/>
    <property type="project" value="InterPro"/>
</dbReference>
<dbReference type="SUPFAM" id="SSF55190">
    <property type="entry name" value="Arginyl-tRNA synthetase (ArgRS), N-terminal 'additional' domain"/>
    <property type="match status" value="1"/>
</dbReference>
<evidence type="ECO:0000256" key="8">
    <source>
        <dbReference type="ARBA" id="ARBA00033033"/>
    </source>
</evidence>
<evidence type="ECO:0000313" key="13">
    <source>
        <dbReference type="EMBL" id="GBG68603.1"/>
    </source>
</evidence>
<evidence type="ECO:0000256" key="9">
    <source>
        <dbReference type="ARBA" id="ARBA00049339"/>
    </source>
</evidence>
<dbReference type="GO" id="GO:0009791">
    <property type="term" value="P:post-embryonic development"/>
    <property type="evidence" value="ECO:0007669"/>
    <property type="project" value="UniProtKB-ARBA"/>
</dbReference>
<dbReference type="PANTHER" id="PTHR11956:SF5">
    <property type="entry name" value="ARGININE--TRNA LIGASE, CYTOPLASMIC"/>
    <property type="match status" value="1"/>
</dbReference>
<dbReference type="GO" id="GO:0048608">
    <property type="term" value="P:reproductive structure development"/>
    <property type="evidence" value="ECO:0007669"/>
    <property type="project" value="UniProtKB-ARBA"/>
</dbReference>
<name>A0A388KF79_CHABU</name>
<evidence type="ECO:0000256" key="7">
    <source>
        <dbReference type="ARBA" id="ARBA00023146"/>
    </source>
</evidence>
<protein>
    <recommendedName>
        <fullName evidence="2">arginine--tRNA ligase</fullName>
        <ecNumber evidence="2">6.1.1.19</ecNumber>
    </recommendedName>
    <alternativeName>
        <fullName evidence="8">Arginyl-tRNA synthetase</fullName>
    </alternativeName>
</protein>
<dbReference type="OMA" id="HHIGDWG"/>
<evidence type="ECO:0000256" key="10">
    <source>
        <dbReference type="RuleBase" id="RU363038"/>
    </source>
</evidence>
<dbReference type="NCBIfam" id="TIGR00456">
    <property type="entry name" value="argS"/>
    <property type="match status" value="1"/>
</dbReference>
<dbReference type="AlphaFoldDB" id="A0A388KF79"/>
<dbReference type="Pfam" id="PF05746">
    <property type="entry name" value="DALR_1"/>
    <property type="match status" value="1"/>
</dbReference>
<feature type="domain" description="DALR anticodon binding" evidence="11">
    <location>
        <begin position="795"/>
        <end position="911"/>
    </location>
</feature>
<dbReference type="SMART" id="SM01016">
    <property type="entry name" value="Arg_tRNA_synt_N"/>
    <property type="match status" value="1"/>
</dbReference>
<dbReference type="GO" id="GO:0005737">
    <property type="term" value="C:cytoplasm"/>
    <property type="evidence" value="ECO:0007669"/>
    <property type="project" value="InterPro"/>
</dbReference>
<keyword evidence="14" id="KW-1185">Reference proteome</keyword>
<comment type="caution">
    <text evidence="13">The sequence shown here is derived from an EMBL/GenBank/DDBJ whole genome shotgun (WGS) entry which is preliminary data.</text>
</comment>
<dbReference type="SUPFAM" id="SSF47323">
    <property type="entry name" value="Anticodon-binding domain of a subclass of class I aminoacyl-tRNA synthetases"/>
    <property type="match status" value="1"/>
</dbReference>
<keyword evidence="4 10" id="KW-0547">Nucleotide-binding</keyword>
<proteinExistence type="inferred from homology"/>
<reference evidence="13 14" key="1">
    <citation type="journal article" date="2018" name="Cell">
        <title>The Chara Genome: Secondary Complexity and Implications for Plant Terrestrialization.</title>
        <authorList>
            <person name="Nishiyama T."/>
            <person name="Sakayama H."/>
            <person name="Vries J.D."/>
            <person name="Buschmann H."/>
            <person name="Saint-Marcoux D."/>
            <person name="Ullrich K.K."/>
            <person name="Haas F.B."/>
            <person name="Vanderstraeten L."/>
            <person name="Becker D."/>
            <person name="Lang D."/>
            <person name="Vosolsobe S."/>
            <person name="Rombauts S."/>
            <person name="Wilhelmsson P.K.I."/>
            <person name="Janitza P."/>
            <person name="Kern R."/>
            <person name="Heyl A."/>
            <person name="Rumpler F."/>
            <person name="Villalobos L.I.A.C."/>
            <person name="Clay J.M."/>
            <person name="Skokan R."/>
            <person name="Toyoda A."/>
            <person name="Suzuki Y."/>
            <person name="Kagoshima H."/>
            <person name="Schijlen E."/>
            <person name="Tajeshwar N."/>
            <person name="Catarino B."/>
            <person name="Hetherington A.J."/>
            <person name="Saltykova A."/>
            <person name="Bonnot C."/>
            <person name="Breuninger H."/>
            <person name="Symeonidi A."/>
            <person name="Radhakrishnan G.V."/>
            <person name="Van Nieuwerburgh F."/>
            <person name="Deforce D."/>
            <person name="Chang C."/>
            <person name="Karol K.G."/>
            <person name="Hedrich R."/>
            <person name="Ulvskov P."/>
            <person name="Glockner G."/>
            <person name="Delwiche C.F."/>
            <person name="Petrasek J."/>
            <person name="Van de Peer Y."/>
            <person name="Friml J."/>
            <person name="Beilby M."/>
            <person name="Dolan L."/>
            <person name="Kohara Y."/>
            <person name="Sugano S."/>
            <person name="Fujiyama A."/>
            <person name="Delaux P.-M."/>
            <person name="Quint M."/>
            <person name="TheiBen G."/>
            <person name="Hagemann M."/>
            <person name="Harholt J."/>
            <person name="Dunand C."/>
            <person name="Zachgo S."/>
            <person name="Langdale J."/>
            <person name="Maumus F."/>
            <person name="Straeten D.V.D."/>
            <person name="Gould S.B."/>
            <person name="Rensing S.A."/>
        </authorList>
    </citation>
    <scope>NUCLEOTIDE SEQUENCE [LARGE SCALE GENOMIC DNA]</scope>
    <source>
        <strain evidence="13 14">S276</strain>
    </source>
</reference>
<dbReference type="Pfam" id="PF00750">
    <property type="entry name" value="tRNA-synt_1d"/>
    <property type="match status" value="2"/>
</dbReference>
<dbReference type="InterPro" id="IPR008909">
    <property type="entry name" value="DALR_anticod-bd"/>
</dbReference>
<dbReference type="Proteomes" id="UP000265515">
    <property type="component" value="Unassembled WGS sequence"/>
</dbReference>
<keyword evidence="5 10" id="KW-0067">ATP-binding</keyword>
<dbReference type="EC" id="6.1.1.19" evidence="2"/>
<dbReference type="InterPro" id="IPR014729">
    <property type="entry name" value="Rossmann-like_a/b/a_fold"/>
</dbReference>
<dbReference type="Gene3D" id="3.40.50.620">
    <property type="entry name" value="HUPs"/>
    <property type="match status" value="1"/>
</dbReference>
<dbReference type="Gramene" id="GBG68603">
    <property type="protein sequence ID" value="GBG68603"/>
    <property type="gene ID" value="CBR_g3146"/>
</dbReference>
<dbReference type="InterPro" id="IPR035684">
    <property type="entry name" value="ArgRS_core"/>
</dbReference>
<dbReference type="Gene3D" id="3.30.1360.70">
    <property type="entry name" value="Arginyl tRNA synthetase N-terminal domain"/>
    <property type="match status" value="1"/>
</dbReference>
<evidence type="ECO:0000256" key="1">
    <source>
        <dbReference type="ARBA" id="ARBA00005594"/>
    </source>
</evidence>
<evidence type="ECO:0000256" key="6">
    <source>
        <dbReference type="ARBA" id="ARBA00022917"/>
    </source>
</evidence>
<dbReference type="CDD" id="cd00671">
    <property type="entry name" value="ArgRS_core"/>
    <property type="match status" value="1"/>
</dbReference>
<dbReference type="FunFam" id="1.10.730.10:FF:000006">
    <property type="entry name" value="Arginyl-tRNA synthetase 2, mitochondrial"/>
    <property type="match status" value="1"/>
</dbReference>
<dbReference type="InterPro" id="IPR001412">
    <property type="entry name" value="aa-tRNA-synth_I_CS"/>
</dbReference>
<dbReference type="Pfam" id="PF03485">
    <property type="entry name" value="Arg_tRNA_synt_N"/>
    <property type="match status" value="1"/>
</dbReference>
<dbReference type="GO" id="GO:0004814">
    <property type="term" value="F:arginine-tRNA ligase activity"/>
    <property type="evidence" value="ECO:0007669"/>
    <property type="project" value="UniProtKB-EC"/>
</dbReference>
<dbReference type="SMART" id="SM00836">
    <property type="entry name" value="DALR_1"/>
    <property type="match status" value="1"/>
</dbReference>